<keyword evidence="1" id="KW-0732">Signal</keyword>
<evidence type="ECO:0000313" key="3">
    <source>
        <dbReference type="Proteomes" id="UP000620046"/>
    </source>
</evidence>
<organism evidence="2 3">
    <name type="scientific">Dyella nitratireducens</name>
    <dbReference type="NCBI Taxonomy" id="1849580"/>
    <lineage>
        <taxon>Bacteria</taxon>
        <taxon>Pseudomonadati</taxon>
        <taxon>Pseudomonadota</taxon>
        <taxon>Gammaproteobacteria</taxon>
        <taxon>Lysobacterales</taxon>
        <taxon>Rhodanobacteraceae</taxon>
        <taxon>Dyella</taxon>
    </lineage>
</organism>
<sequence length="117" mass="12157">MLKKIGMKLLPLAAIIAATSLQPVFAQTSNTAGTIKQIDTGWESDTFGVMTAAPMINPAGCPATDMYESSQPAGGYSTYYAAALTAFSTGSQVIIVVSNTTCTQNRPTIIGLYLVGS</sequence>
<dbReference type="Proteomes" id="UP000620046">
    <property type="component" value="Unassembled WGS sequence"/>
</dbReference>
<evidence type="ECO:0000313" key="2">
    <source>
        <dbReference type="EMBL" id="GGA46986.1"/>
    </source>
</evidence>
<dbReference type="EMBL" id="BMJA01000004">
    <property type="protein sequence ID" value="GGA46986.1"/>
    <property type="molecule type" value="Genomic_DNA"/>
</dbReference>
<feature type="signal peptide" evidence="1">
    <location>
        <begin position="1"/>
        <end position="26"/>
    </location>
</feature>
<evidence type="ECO:0000256" key="1">
    <source>
        <dbReference type="SAM" id="SignalP"/>
    </source>
</evidence>
<dbReference type="RefSeq" id="WP_188797101.1">
    <property type="nucleotide sequence ID" value="NZ_BMJA01000004.1"/>
</dbReference>
<proteinExistence type="predicted"/>
<feature type="chain" id="PRO_5047399397" description="Secreted protein" evidence="1">
    <location>
        <begin position="27"/>
        <end position="117"/>
    </location>
</feature>
<evidence type="ECO:0008006" key="4">
    <source>
        <dbReference type="Google" id="ProtNLM"/>
    </source>
</evidence>
<name>A0ABQ1GNK6_9GAMM</name>
<comment type="caution">
    <text evidence="2">The sequence shown here is derived from an EMBL/GenBank/DDBJ whole genome shotgun (WGS) entry which is preliminary data.</text>
</comment>
<keyword evidence="3" id="KW-1185">Reference proteome</keyword>
<gene>
    <name evidence="2" type="ORF">GCM10010981_40210</name>
</gene>
<protein>
    <recommendedName>
        <fullName evidence="4">Secreted protein</fullName>
    </recommendedName>
</protein>
<reference evidence="3" key="1">
    <citation type="journal article" date="2019" name="Int. J. Syst. Evol. Microbiol.">
        <title>The Global Catalogue of Microorganisms (GCM) 10K type strain sequencing project: providing services to taxonomists for standard genome sequencing and annotation.</title>
        <authorList>
            <consortium name="The Broad Institute Genomics Platform"/>
            <consortium name="The Broad Institute Genome Sequencing Center for Infectious Disease"/>
            <person name="Wu L."/>
            <person name="Ma J."/>
        </authorList>
    </citation>
    <scope>NUCLEOTIDE SEQUENCE [LARGE SCALE GENOMIC DNA]</scope>
    <source>
        <strain evidence="3">CGMCC 1.15439</strain>
    </source>
</reference>
<accession>A0ABQ1GNK6</accession>